<geneLocation type="plasmid" evidence="2">
    <name>pARN3</name>
</geneLocation>
<evidence type="ECO:0000313" key="1">
    <source>
        <dbReference type="EMBL" id="CAG38169.1"/>
    </source>
</evidence>
<evidence type="ECO:0000313" key="3">
    <source>
        <dbReference type="EMBL" id="CAG38259.1"/>
    </source>
</evidence>
<protein>
    <submittedName>
        <fullName evidence="2">Uncharacterized protein</fullName>
    </submittedName>
</protein>
<dbReference type="EMBL" id="AJ748321">
    <property type="protein sequence ID" value="CAG38169.1"/>
    <property type="molecule type" value="Genomic_DNA"/>
</dbReference>
<reference evidence="2" key="1">
    <citation type="journal article" date="2004" name="Archaea">
        <title>Genomic comparison of archaeal conjugative plasmids from Sulfolobus.</title>
        <authorList>
            <person name="Greve B."/>
            <person name="Jensen S."/>
            <person name="Bruegger K."/>
            <person name="Zillig W."/>
            <person name="Garrett R.A."/>
        </authorList>
    </citation>
    <scope>NUCLEOTIDE SEQUENCE [LARGE SCALE GENOMIC DNA]</scope>
    <source>
        <plasmid evidence="2">pARN3</plasmid>
        <plasmid evidence="3">pHVE14</plasmid>
        <plasmid evidence="1">pKEF9</plasmid>
    </source>
</reference>
<dbReference type="RefSeq" id="WP_011225134.1">
    <property type="nucleotide sequence ID" value="NC_006422.1"/>
</dbReference>
<dbReference type="EMBL" id="AJ748324">
    <property type="protein sequence ID" value="CAG38259.1"/>
    <property type="molecule type" value="Genomic_DNA"/>
</dbReference>
<dbReference type="EMBL" id="AJ748322">
    <property type="protein sequence ID" value="CAG38213.1"/>
    <property type="molecule type" value="Genomic_DNA"/>
</dbReference>
<keyword evidence="2" id="KW-0614">Plasmid</keyword>
<geneLocation type="plasmid" evidence="1">
    <name>pKEF9</name>
</geneLocation>
<evidence type="ECO:0000313" key="2">
    <source>
        <dbReference type="EMBL" id="CAG38213.1"/>
    </source>
</evidence>
<dbReference type="AlphaFoldDB" id="Q5W2T3"/>
<accession>Q5W2T3</accession>
<geneLocation type="plasmid" evidence="3">
    <name>pHVE14</name>
</geneLocation>
<name>Q5W2T3_SACIS</name>
<proteinExistence type="predicted"/>
<sequence length="98" mass="11397">MKNLAELGKLLIPGVTVSKMKSGKKEIYYIYLPHRFERYLSHGKWSITAIVGEKEILIGLRSLYKHGNYFMLTLPISLKQIWEQYLGKEIDLILEKVA</sequence>
<organism evidence="2">
    <name type="scientific">Saccharolobus islandicus</name>
    <name type="common">Sulfolobus islandicus</name>
    <dbReference type="NCBI Taxonomy" id="43080"/>
    <lineage>
        <taxon>Archaea</taxon>
        <taxon>Thermoproteota</taxon>
        <taxon>Thermoprotei</taxon>
        <taxon>Sulfolobales</taxon>
        <taxon>Sulfolobaceae</taxon>
        <taxon>Saccharolobus</taxon>
    </lineage>
</organism>